<keyword evidence="4" id="KW-1185">Reference proteome</keyword>
<evidence type="ECO:0000313" key="4">
    <source>
        <dbReference type="Proteomes" id="UP000006860"/>
    </source>
</evidence>
<feature type="compositionally biased region" description="Basic and acidic residues" evidence="1">
    <location>
        <begin position="219"/>
        <end position="242"/>
    </location>
</feature>
<feature type="region of interest" description="Disordered" evidence="1">
    <location>
        <begin position="371"/>
        <end position="419"/>
    </location>
</feature>
<dbReference type="HOGENOM" id="CLU_470782_0_0_0"/>
<evidence type="ECO:0000256" key="1">
    <source>
        <dbReference type="SAM" id="MobiDB-lite"/>
    </source>
</evidence>
<protein>
    <submittedName>
        <fullName evidence="3">Uncharacterized protein</fullName>
    </submittedName>
</protein>
<dbReference type="RefSeq" id="WP_013630800.1">
    <property type="nucleotide sequence ID" value="NC_015174.1"/>
</dbReference>
<feature type="signal peptide" evidence="2">
    <location>
        <begin position="1"/>
        <end position="34"/>
    </location>
</feature>
<dbReference type="AlphaFoldDB" id="F0SMB7"/>
<proteinExistence type="predicted"/>
<feature type="region of interest" description="Disordered" evidence="1">
    <location>
        <begin position="189"/>
        <end position="247"/>
    </location>
</feature>
<gene>
    <name evidence="3" type="ordered locus">Plabr_4525</name>
</gene>
<evidence type="ECO:0000256" key="2">
    <source>
        <dbReference type="SAM" id="SignalP"/>
    </source>
</evidence>
<sequence>MNFVRIPSRSRSLFVACGWAVLVCAGLAAEQAQAGSPDKFPYEATIFTDDVQIHSGPGSRFYVTGEMKKGTVVAVHRHDPGGWYMIAPPAGSFSLVRADYVKKQGPRQGVVAENNVIVRVGSQVNDHHEVEQRRLMKGDRVEILGEVSLDDHGQSRTMLKIQPPRGEFRWVKGDYIVPVDPALRKVHDADPYAVPSNGVEVDKPEGGGRTPDLRFPIAKGDKGGKGGKSDKRDSDSPSRDWNSRTGVVGSGYDDAALGRDRKILDALDRNFRTMIQQDISTWKLTDLSHDYRKLQKTTQIDPIANQVDLRLQAMERYRKIKAEYDDLVKLTSGTERRDAQLATLQAEVKTANQFPEASGELDDRFAMADDAAGMESSGGGNFLPDLGPDPNGASGGGRAEFAVPPHQQGPRPPREQRQAGHFSGAGLVKKVGGWNGQTPPYVLVTPSDELLAYLTPGPGVNFEPLLGHSIGVVGKREYDPALEADLIIVSAFSPVRLAPKRP</sequence>
<dbReference type="Proteomes" id="UP000006860">
    <property type="component" value="Chromosome"/>
</dbReference>
<keyword evidence="2" id="KW-0732">Signal</keyword>
<dbReference type="eggNOG" id="ENOG50330H5">
    <property type="taxonomic scope" value="Bacteria"/>
</dbReference>
<evidence type="ECO:0000313" key="3">
    <source>
        <dbReference type="EMBL" id="ADY62096.1"/>
    </source>
</evidence>
<dbReference type="KEGG" id="pbs:Plabr_4525"/>
<name>F0SMB7_RUBBR</name>
<dbReference type="EMBL" id="CP002546">
    <property type="protein sequence ID" value="ADY62096.1"/>
    <property type="molecule type" value="Genomic_DNA"/>
</dbReference>
<accession>F0SMB7</accession>
<organism evidence="3 4">
    <name type="scientific">Rubinisphaera brasiliensis (strain ATCC 49424 / DSM 5305 / JCM 21570 / IAM 15109 / NBRC 103401 / IFAM 1448)</name>
    <name type="common">Planctomyces brasiliensis</name>
    <dbReference type="NCBI Taxonomy" id="756272"/>
    <lineage>
        <taxon>Bacteria</taxon>
        <taxon>Pseudomonadati</taxon>
        <taxon>Planctomycetota</taxon>
        <taxon>Planctomycetia</taxon>
        <taxon>Planctomycetales</taxon>
        <taxon>Planctomycetaceae</taxon>
        <taxon>Rubinisphaera</taxon>
    </lineage>
</organism>
<reference evidence="4" key="1">
    <citation type="submission" date="2011-02" db="EMBL/GenBank/DDBJ databases">
        <title>The complete genome of Planctomyces brasiliensis DSM 5305.</title>
        <authorList>
            <person name="Lucas S."/>
            <person name="Copeland A."/>
            <person name="Lapidus A."/>
            <person name="Bruce D."/>
            <person name="Goodwin L."/>
            <person name="Pitluck S."/>
            <person name="Kyrpides N."/>
            <person name="Mavromatis K."/>
            <person name="Pagani I."/>
            <person name="Ivanova N."/>
            <person name="Ovchinnikova G."/>
            <person name="Lu M."/>
            <person name="Detter J.C."/>
            <person name="Han C."/>
            <person name="Land M."/>
            <person name="Hauser L."/>
            <person name="Markowitz V."/>
            <person name="Cheng J.-F."/>
            <person name="Hugenholtz P."/>
            <person name="Woyke T."/>
            <person name="Wu D."/>
            <person name="Tindall B."/>
            <person name="Pomrenke H.G."/>
            <person name="Brambilla E."/>
            <person name="Klenk H.-P."/>
            <person name="Eisen J.A."/>
        </authorList>
    </citation>
    <scope>NUCLEOTIDE SEQUENCE [LARGE SCALE GENOMIC DNA]</scope>
    <source>
        <strain evidence="4">ATCC 49424 / DSM 5305 / JCM 21570 / NBRC 103401 / IFAM 1448</strain>
    </source>
</reference>
<dbReference type="OrthoDB" id="288013at2"/>
<feature type="chain" id="PRO_5003260601" evidence="2">
    <location>
        <begin position="35"/>
        <end position="502"/>
    </location>
</feature>